<dbReference type="InterPro" id="IPR050763">
    <property type="entry name" value="ABC_transporter_ATP-binding"/>
</dbReference>
<evidence type="ECO:0000256" key="1">
    <source>
        <dbReference type="ARBA" id="ARBA00022448"/>
    </source>
</evidence>
<accession>N2BCY9</accession>
<evidence type="ECO:0000256" key="3">
    <source>
        <dbReference type="ARBA" id="ARBA00022840"/>
    </source>
</evidence>
<evidence type="ECO:0000313" key="5">
    <source>
        <dbReference type="EMBL" id="EMZ36333.1"/>
    </source>
</evidence>
<keyword evidence="1" id="KW-0813">Transport</keyword>
<dbReference type="STRING" id="1235802.C823_00700"/>
<dbReference type="PATRIC" id="fig|1235802.3.peg.748"/>
<dbReference type="GO" id="GO:0005524">
    <property type="term" value="F:ATP binding"/>
    <property type="evidence" value="ECO:0007669"/>
    <property type="project" value="UniProtKB-KW"/>
</dbReference>
<name>N2BCY9_9FIRM</name>
<evidence type="ECO:0000259" key="4">
    <source>
        <dbReference type="PROSITE" id="PS50893"/>
    </source>
</evidence>
<comment type="caution">
    <text evidence="5">The sequence shown here is derived from an EMBL/GenBank/DDBJ whole genome shotgun (WGS) entry which is preliminary data.</text>
</comment>
<dbReference type="CDD" id="cd03230">
    <property type="entry name" value="ABC_DR_subfamily_A"/>
    <property type="match status" value="1"/>
</dbReference>
<dbReference type="PROSITE" id="PS00211">
    <property type="entry name" value="ABC_TRANSPORTER_1"/>
    <property type="match status" value="1"/>
</dbReference>
<protein>
    <recommendedName>
        <fullName evidence="4">ABC transporter domain-containing protein</fullName>
    </recommendedName>
</protein>
<dbReference type="PROSITE" id="PS50893">
    <property type="entry name" value="ABC_TRANSPORTER_2"/>
    <property type="match status" value="1"/>
</dbReference>
<keyword evidence="6" id="KW-1185">Reference proteome</keyword>
<dbReference type="PANTHER" id="PTHR42711">
    <property type="entry name" value="ABC TRANSPORTER ATP-BINDING PROTEIN"/>
    <property type="match status" value="1"/>
</dbReference>
<dbReference type="eggNOG" id="COG1131">
    <property type="taxonomic scope" value="Bacteria"/>
</dbReference>
<dbReference type="InterPro" id="IPR003439">
    <property type="entry name" value="ABC_transporter-like_ATP-bd"/>
</dbReference>
<dbReference type="SUPFAM" id="SSF52540">
    <property type="entry name" value="P-loop containing nucleoside triphosphate hydrolases"/>
    <property type="match status" value="1"/>
</dbReference>
<dbReference type="HOGENOM" id="CLU_000604_1_2_9"/>
<dbReference type="GO" id="GO:0016887">
    <property type="term" value="F:ATP hydrolysis activity"/>
    <property type="evidence" value="ECO:0007669"/>
    <property type="project" value="InterPro"/>
</dbReference>
<dbReference type="InterPro" id="IPR027417">
    <property type="entry name" value="P-loop_NTPase"/>
</dbReference>
<dbReference type="SMART" id="SM00382">
    <property type="entry name" value="AAA"/>
    <property type="match status" value="1"/>
</dbReference>
<dbReference type="AlphaFoldDB" id="N2BCY9"/>
<dbReference type="Gene3D" id="3.40.50.300">
    <property type="entry name" value="P-loop containing nucleotide triphosphate hydrolases"/>
    <property type="match status" value="1"/>
</dbReference>
<feature type="domain" description="ABC transporter" evidence="4">
    <location>
        <begin position="2"/>
        <end position="232"/>
    </location>
</feature>
<keyword evidence="2" id="KW-0547">Nucleotide-binding</keyword>
<proteinExistence type="predicted"/>
<dbReference type="Proteomes" id="UP000012589">
    <property type="component" value="Unassembled WGS sequence"/>
</dbReference>
<organism evidence="5 6">
    <name type="scientific">Eubacterium plexicaudatum ASF492</name>
    <dbReference type="NCBI Taxonomy" id="1235802"/>
    <lineage>
        <taxon>Bacteria</taxon>
        <taxon>Bacillati</taxon>
        <taxon>Bacillota</taxon>
        <taxon>Clostridia</taxon>
        <taxon>Eubacteriales</taxon>
        <taxon>Eubacteriaceae</taxon>
        <taxon>Eubacterium</taxon>
    </lineage>
</organism>
<evidence type="ECO:0000256" key="2">
    <source>
        <dbReference type="ARBA" id="ARBA00022741"/>
    </source>
</evidence>
<dbReference type="InterPro" id="IPR003593">
    <property type="entry name" value="AAA+_ATPase"/>
</dbReference>
<dbReference type="PANTHER" id="PTHR42711:SF18">
    <property type="entry name" value="ABC TRANSPORTER, ATP-BINDING PROTEIN"/>
    <property type="match status" value="1"/>
</dbReference>
<sequence length="291" mass="32761">MIEVKDLTFSYGKDKQALHGLDFSVKDGEIFGFLGPNGSGKSTTQKILTGILKGHGGMVTLFGEDIRNVHTRQFFQKIGVLFEFPYLYANLSAVDNLHYFASFYPENQRRDVEELLDELEFKKDFLRKPVSGYSKGMRQRVSMARALISSPKLLFLDEPTSGLDPTGAVLFRKIIEKERKKGTTVFLTTHNMFDADLLCDRVAFISNGNIVALDTPGNLKEKNSDRSIRIAYLHQGEKKERMIDAGELKAGIPFVYDELIGIHSQEPTLEDMFIQYTGRGLTSCGMVFSDC</sequence>
<dbReference type="OrthoDB" id="9804819at2"/>
<keyword evidence="3" id="KW-0067">ATP-binding</keyword>
<dbReference type="InterPro" id="IPR017871">
    <property type="entry name" value="ABC_transporter-like_CS"/>
</dbReference>
<reference evidence="5 6" key="1">
    <citation type="journal article" date="2014" name="Genome Announc.">
        <title>Draft genome sequences of the altered schaedler flora, a defined bacterial community from gnotobiotic mice.</title>
        <authorList>
            <person name="Wannemuehler M.J."/>
            <person name="Overstreet A.M."/>
            <person name="Ward D.V."/>
            <person name="Phillips G.J."/>
        </authorList>
    </citation>
    <scope>NUCLEOTIDE SEQUENCE [LARGE SCALE GENOMIC DNA]</scope>
    <source>
        <strain evidence="5 6">ASF492</strain>
    </source>
</reference>
<dbReference type="Pfam" id="PF00005">
    <property type="entry name" value="ABC_tran"/>
    <property type="match status" value="1"/>
</dbReference>
<evidence type="ECO:0000313" key="6">
    <source>
        <dbReference type="Proteomes" id="UP000012589"/>
    </source>
</evidence>
<gene>
    <name evidence="5" type="ORF">C823_00700</name>
</gene>
<dbReference type="EMBL" id="AQFT01000023">
    <property type="protein sequence ID" value="EMZ36333.1"/>
    <property type="molecule type" value="Genomic_DNA"/>
</dbReference>